<dbReference type="Proteomes" id="UP000219482">
    <property type="component" value="Unassembled WGS sequence"/>
</dbReference>
<protein>
    <recommendedName>
        <fullName evidence="3">DUF1203 domain-containing protein</fullName>
    </recommendedName>
</protein>
<dbReference type="PIRSF" id="PIRSF034110">
    <property type="entry name" value="DUF1203"/>
    <property type="match status" value="1"/>
</dbReference>
<dbReference type="InterPro" id="IPR009593">
    <property type="entry name" value="DUF1203"/>
</dbReference>
<evidence type="ECO:0000313" key="1">
    <source>
        <dbReference type="EMBL" id="SOD93956.1"/>
    </source>
</evidence>
<dbReference type="EMBL" id="OCNK01000001">
    <property type="protein sequence ID" value="SOD93956.1"/>
    <property type="molecule type" value="Genomic_DNA"/>
</dbReference>
<keyword evidence="2" id="KW-1185">Reference proteome</keyword>
<proteinExistence type="predicted"/>
<evidence type="ECO:0008006" key="3">
    <source>
        <dbReference type="Google" id="ProtNLM"/>
    </source>
</evidence>
<accession>A0A286GFF1</accession>
<dbReference type="Pfam" id="PF06718">
    <property type="entry name" value="DUF1203"/>
    <property type="match status" value="1"/>
</dbReference>
<reference evidence="2" key="1">
    <citation type="submission" date="2017-09" db="EMBL/GenBank/DDBJ databases">
        <authorList>
            <person name="Varghese N."/>
            <person name="Submissions S."/>
        </authorList>
    </citation>
    <scope>NUCLEOTIDE SEQUENCE [LARGE SCALE GENOMIC DNA]</scope>
    <source>
        <strain evidence="2">DSM 44270</strain>
    </source>
</reference>
<dbReference type="AlphaFoldDB" id="A0A286GFF1"/>
<name>A0A286GFF1_9ACTN</name>
<gene>
    <name evidence="1" type="ORF">SAMN06272739_0510</name>
</gene>
<evidence type="ECO:0000313" key="2">
    <source>
        <dbReference type="Proteomes" id="UP000219482"/>
    </source>
</evidence>
<organism evidence="1 2">
    <name type="scientific">Blastococcus haudaquaticus</name>
    <dbReference type="NCBI Taxonomy" id="1938745"/>
    <lineage>
        <taxon>Bacteria</taxon>
        <taxon>Bacillati</taxon>
        <taxon>Actinomycetota</taxon>
        <taxon>Actinomycetes</taxon>
        <taxon>Geodermatophilales</taxon>
        <taxon>Geodermatophilaceae</taxon>
        <taxon>Blastococcus</taxon>
    </lineage>
</organism>
<dbReference type="RefSeq" id="WP_097182352.1">
    <property type="nucleotide sequence ID" value="NZ_OCNK01000001.1"/>
</dbReference>
<dbReference type="OrthoDB" id="118609at2"/>
<sequence>MTHTDTQDFALRFEPLPASLAAHATRTFVDEDGGLPLRCCLRDSRPGERVALAGVTPDGPQGAYRETGPVFLHAAGCSGPAHQGYPEDFRRRTQVFRAYNHAGVIVGGAVAPPGSGQEEVAGRLLADTDVAFLQTRNVVFGCYMLTIRREPQETPTA</sequence>